<dbReference type="InParanoid" id="H6C357"/>
<accession>H6C357</accession>
<name>H6C357_EXODN</name>
<evidence type="ECO:0000313" key="3">
    <source>
        <dbReference type="Proteomes" id="UP000007304"/>
    </source>
</evidence>
<dbReference type="EMBL" id="JH226134">
    <property type="protein sequence ID" value="EHY58072.1"/>
    <property type="molecule type" value="Genomic_DNA"/>
</dbReference>
<dbReference type="GeneID" id="20310729"/>
<proteinExistence type="predicted"/>
<keyword evidence="3" id="KW-1185">Reference proteome</keyword>
<dbReference type="Proteomes" id="UP000007304">
    <property type="component" value="Unassembled WGS sequence"/>
</dbReference>
<dbReference type="HOGENOM" id="CLU_1343247_0_0_1"/>
<sequence length="204" mass="22373">MSILSSTSLEPTPYRCHDILQEIWTHRILPRELAQAILLNGTPSSCRPWPHFGSAVVPLGWQVRPLEIAILHVPLGAWVSEPISLLSNGQDTMASGNFDCSYTICRSGNPRSKKKRCGNPESHHAGSRSKACQPGRLPARFVDVDKANSTLPEKVCKAIMISCSFPTAITFEKSGLTQILLRNSGRSTLFNGCCHQRSTFDAVS</sequence>
<dbReference type="AlphaFoldDB" id="H6C357"/>
<organism evidence="2 3">
    <name type="scientific">Exophiala dermatitidis (strain ATCC 34100 / CBS 525.76 / NIH/UT8656)</name>
    <name type="common">Black yeast</name>
    <name type="synonym">Wangiella dermatitidis</name>
    <dbReference type="NCBI Taxonomy" id="858893"/>
    <lineage>
        <taxon>Eukaryota</taxon>
        <taxon>Fungi</taxon>
        <taxon>Dikarya</taxon>
        <taxon>Ascomycota</taxon>
        <taxon>Pezizomycotina</taxon>
        <taxon>Eurotiomycetes</taxon>
        <taxon>Chaetothyriomycetidae</taxon>
        <taxon>Chaetothyriales</taxon>
        <taxon>Herpotrichiellaceae</taxon>
        <taxon>Exophiala</taxon>
    </lineage>
</organism>
<protein>
    <submittedName>
        <fullName evidence="2">Uncharacterized protein</fullName>
    </submittedName>
</protein>
<evidence type="ECO:0000256" key="1">
    <source>
        <dbReference type="SAM" id="MobiDB-lite"/>
    </source>
</evidence>
<evidence type="ECO:0000313" key="2">
    <source>
        <dbReference type="EMBL" id="EHY58072.1"/>
    </source>
</evidence>
<gene>
    <name evidence="2" type="ORF">HMPREF1120_06090</name>
</gene>
<feature type="region of interest" description="Disordered" evidence="1">
    <location>
        <begin position="108"/>
        <end position="132"/>
    </location>
</feature>
<dbReference type="RefSeq" id="XP_009158533.1">
    <property type="nucleotide sequence ID" value="XM_009160285.1"/>
</dbReference>
<reference evidence="2" key="1">
    <citation type="submission" date="2011-07" db="EMBL/GenBank/DDBJ databases">
        <title>The Genome Sequence of Exophiala (Wangiella) dermatitidis NIH/UT8656.</title>
        <authorList>
            <consortium name="The Broad Institute Genome Sequencing Platform"/>
            <person name="Cuomo C."/>
            <person name="Wang Z."/>
            <person name="Hunicke-Smith S."/>
            <person name="Szanislo P.J."/>
            <person name="Earl A."/>
            <person name="Young S.K."/>
            <person name="Zeng Q."/>
            <person name="Gargeya S."/>
            <person name="Fitzgerald M."/>
            <person name="Haas B."/>
            <person name="Abouelleil A."/>
            <person name="Alvarado L."/>
            <person name="Arachchi H.M."/>
            <person name="Berlin A."/>
            <person name="Brown A."/>
            <person name="Chapman S.B."/>
            <person name="Chen Z."/>
            <person name="Dunbar C."/>
            <person name="Freedman E."/>
            <person name="Gearin G."/>
            <person name="Gellesch M."/>
            <person name="Goldberg J."/>
            <person name="Griggs A."/>
            <person name="Gujja S."/>
            <person name="Heiman D."/>
            <person name="Howarth C."/>
            <person name="Larson L."/>
            <person name="Lui A."/>
            <person name="MacDonald P.J.P."/>
            <person name="Montmayeur A."/>
            <person name="Murphy C."/>
            <person name="Neiman D."/>
            <person name="Pearson M."/>
            <person name="Priest M."/>
            <person name="Roberts A."/>
            <person name="Saif S."/>
            <person name="Shea T."/>
            <person name="Shenoy N."/>
            <person name="Sisk P."/>
            <person name="Stolte C."/>
            <person name="Sykes S."/>
            <person name="Wortman J."/>
            <person name="Nusbaum C."/>
            <person name="Birren B."/>
        </authorList>
    </citation>
    <scope>NUCLEOTIDE SEQUENCE</scope>
    <source>
        <strain evidence="2">NIH/UT8656</strain>
    </source>
</reference>
<dbReference type="VEuPathDB" id="FungiDB:HMPREF1120_06090"/>